<feature type="signal peptide" evidence="1">
    <location>
        <begin position="1"/>
        <end position="22"/>
    </location>
</feature>
<name>A0A956NFS4_UNCEI</name>
<reference evidence="2" key="1">
    <citation type="submission" date="2020-04" db="EMBL/GenBank/DDBJ databases">
        <authorList>
            <person name="Zhang T."/>
        </authorList>
    </citation>
    <scope>NUCLEOTIDE SEQUENCE</scope>
    <source>
        <strain evidence="2">HKST-UBA02</strain>
    </source>
</reference>
<accession>A0A956NFS4</accession>
<keyword evidence="1" id="KW-0732">Signal</keyword>
<dbReference type="Gene3D" id="3.40.190.10">
    <property type="entry name" value="Periplasmic binding protein-like II"/>
    <property type="match status" value="2"/>
</dbReference>
<organism evidence="2 3">
    <name type="scientific">Eiseniibacteriota bacterium</name>
    <dbReference type="NCBI Taxonomy" id="2212470"/>
    <lineage>
        <taxon>Bacteria</taxon>
        <taxon>Candidatus Eiseniibacteriota</taxon>
    </lineage>
</organism>
<evidence type="ECO:0000256" key="1">
    <source>
        <dbReference type="SAM" id="SignalP"/>
    </source>
</evidence>
<protein>
    <submittedName>
        <fullName evidence="2">PhnD/SsuA/transferrin family substrate-binding protein</fullName>
    </submittedName>
</protein>
<dbReference type="AlphaFoldDB" id="A0A956NFS4"/>
<proteinExistence type="predicted"/>
<dbReference type="Pfam" id="PF12974">
    <property type="entry name" value="Phosphonate-bd"/>
    <property type="match status" value="1"/>
</dbReference>
<evidence type="ECO:0000313" key="3">
    <source>
        <dbReference type="Proteomes" id="UP000739538"/>
    </source>
</evidence>
<dbReference type="SUPFAM" id="SSF53850">
    <property type="entry name" value="Periplasmic binding protein-like II"/>
    <property type="match status" value="1"/>
</dbReference>
<evidence type="ECO:0000313" key="2">
    <source>
        <dbReference type="EMBL" id="MCA9758597.1"/>
    </source>
</evidence>
<gene>
    <name evidence="2" type="ORF">KDA27_22565</name>
</gene>
<dbReference type="EMBL" id="JAGQHS010000190">
    <property type="protein sequence ID" value="MCA9758597.1"/>
    <property type="molecule type" value="Genomic_DNA"/>
</dbReference>
<sequence>MKYAPSALVIAMLVCLHSLASADDLGSDVVAARVTELPIAFTQATFGEVHPADASAAIKAWAECLAREQKTQLDPEPFLVSGLQELRSLFVDGALDVAIATVPEFFALDVDPASVTLFSSTRDGDATERYLILTHKDSGRSDLASLRGATLQAFENPRAAMGLHWVDVQLLDAGLPTPREHFGKIIETRKLSGTVLPVFFRQVDACVVTEYGFQTLVELNPQIGQQLQVVARSEPFVPTLGFFHPAFDASRRRDAVDAILSVPNSEAGLQILRLFQVDAFGEVSASSLDSARALLARSRLYQEAHSTAKPLETLVGAEP</sequence>
<comment type="caution">
    <text evidence="2">The sequence shown here is derived from an EMBL/GenBank/DDBJ whole genome shotgun (WGS) entry which is preliminary data.</text>
</comment>
<reference evidence="2" key="2">
    <citation type="journal article" date="2021" name="Microbiome">
        <title>Successional dynamics and alternative stable states in a saline activated sludge microbial community over 9 years.</title>
        <authorList>
            <person name="Wang Y."/>
            <person name="Ye J."/>
            <person name="Ju F."/>
            <person name="Liu L."/>
            <person name="Boyd J.A."/>
            <person name="Deng Y."/>
            <person name="Parks D.H."/>
            <person name="Jiang X."/>
            <person name="Yin X."/>
            <person name="Woodcroft B.J."/>
            <person name="Tyson G.W."/>
            <person name="Hugenholtz P."/>
            <person name="Polz M.F."/>
            <person name="Zhang T."/>
        </authorList>
    </citation>
    <scope>NUCLEOTIDE SEQUENCE</scope>
    <source>
        <strain evidence="2">HKST-UBA02</strain>
    </source>
</reference>
<dbReference type="Proteomes" id="UP000739538">
    <property type="component" value="Unassembled WGS sequence"/>
</dbReference>
<feature type="chain" id="PRO_5037464246" evidence="1">
    <location>
        <begin position="23"/>
        <end position="319"/>
    </location>
</feature>